<sequence>MSDVDHEFVPDLPDLIDAAEYESHPDGRLMRFQLRVTDDGVQVLGDAFRPTDLEAILRAIDDGPIEQMLCG</sequence>
<protein>
    <submittedName>
        <fullName evidence="1">Radical SAM-modified peptide, FtsH ternary system-associated</fullName>
    </submittedName>
</protein>
<dbReference type="EMBL" id="JBIAZU010000002">
    <property type="protein sequence ID" value="MFF5290775.1"/>
    <property type="molecule type" value="Genomic_DNA"/>
</dbReference>
<reference evidence="1 2" key="1">
    <citation type="submission" date="2024-10" db="EMBL/GenBank/DDBJ databases">
        <title>The Natural Products Discovery Center: Release of the First 8490 Sequenced Strains for Exploring Actinobacteria Biosynthetic Diversity.</title>
        <authorList>
            <person name="Kalkreuter E."/>
            <person name="Kautsar S.A."/>
            <person name="Yang D."/>
            <person name="Bader C.D."/>
            <person name="Teijaro C.N."/>
            <person name="Fluegel L."/>
            <person name="Davis C.M."/>
            <person name="Simpson J.R."/>
            <person name="Lauterbach L."/>
            <person name="Steele A.D."/>
            <person name="Gui C."/>
            <person name="Meng S."/>
            <person name="Li G."/>
            <person name="Viehrig K."/>
            <person name="Ye F."/>
            <person name="Su P."/>
            <person name="Kiefer A.F."/>
            <person name="Nichols A."/>
            <person name="Cepeda A.J."/>
            <person name="Yan W."/>
            <person name="Fan B."/>
            <person name="Jiang Y."/>
            <person name="Adhikari A."/>
            <person name="Zheng C.-J."/>
            <person name="Schuster L."/>
            <person name="Cowan T.M."/>
            <person name="Smanski M.J."/>
            <person name="Chevrette M.G."/>
            <person name="De Carvalho L.P.S."/>
            <person name="Shen B."/>
        </authorList>
    </citation>
    <scope>NUCLEOTIDE SEQUENCE [LARGE SCALE GENOMIC DNA]</scope>
    <source>
        <strain evidence="1 2">NPDC000087</strain>
    </source>
</reference>
<proteinExistence type="predicted"/>
<keyword evidence="2" id="KW-1185">Reference proteome</keyword>
<evidence type="ECO:0000313" key="2">
    <source>
        <dbReference type="Proteomes" id="UP001602245"/>
    </source>
</evidence>
<gene>
    <name evidence="1" type="ORF">ACFY35_15125</name>
</gene>
<dbReference type="Proteomes" id="UP001602245">
    <property type="component" value="Unassembled WGS sequence"/>
</dbReference>
<dbReference type="InterPro" id="IPR045488">
    <property type="entry name" value="fvmRadSAM-pep"/>
</dbReference>
<accession>A0ABW6WEJ3</accession>
<name>A0ABW6WEJ3_9ACTN</name>
<dbReference type="Pfam" id="PF20007">
    <property type="entry name" value="fvmRadSAM-pep"/>
    <property type="match status" value="1"/>
</dbReference>
<organism evidence="1 2">
    <name type="scientific">Paractinoplanes globisporus</name>
    <dbReference type="NCBI Taxonomy" id="113565"/>
    <lineage>
        <taxon>Bacteria</taxon>
        <taxon>Bacillati</taxon>
        <taxon>Actinomycetota</taxon>
        <taxon>Actinomycetes</taxon>
        <taxon>Micromonosporales</taxon>
        <taxon>Micromonosporaceae</taxon>
        <taxon>Paractinoplanes</taxon>
    </lineage>
</organism>
<dbReference type="RefSeq" id="WP_020510231.1">
    <property type="nucleotide sequence ID" value="NZ_JBIAZU010000002.1"/>
</dbReference>
<comment type="caution">
    <text evidence="1">The sequence shown here is derived from an EMBL/GenBank/DDBJ whole genome shotgun (WGS) entry which is preliminary data.</text>
</comment>
<evidence type="ECO:0000313" key="1">
    <source>
        <dbReference type="EMBL" id="MFF5290775.1"/>
    </source>
</evidence>